<reference evidence="3" key="1">
    <citation type="submission" date="2015-02" db="EMBL/GenBank/DDBJ databases">
        <title>Genome sequencing for Strongylocentrotus purpuratus.</title>
        <authorList>
            <person name="Murali S."/>
            <person name="Liu Y."/>
            <person name="Vee V."/>
            <person name="English A."/>
            <person name="Wang M."/>
            <person name="Skinner E."/>
            <person name="Han Y."/>
            <person name="Muzny D.M."/>
            <person name="Worley K.C."/>
            <person name="Gibbs R.A."/>
        </authorList>
    </citation>
    <scope>NUCLEOTIDE SEQUENCE</scope>
</reference>
<dbReference type="SMART" id="SM00028">
    <property type="entry name" value="TPR"/>
    <property type="match status" value="3"/>
</dbReference>
<dbReference type="SUPFAM" id="SSF48452">
    <property type="entry name" value="TPR-like"/>
    <property type="match status" value="1"/>
</dbReference>
<dbReference type="RefSeq" id="XP_030852064.1">
    <property type="nucleotide sequence ID" value="XM_030996204.1"/>
</dbReference>
<reference evidence="2" key="2">
    <citation type="submission" date="2021-01" db="UniProtKB">
        <authorList>
            <consortium name="EnsemblMetazoa"/>
        </authorList>
    </citation>
    <scope>IDENTIFICATION</scope>
</reference>
<dbReference type="PANTHER" id="PTHR31859:SF9">
    <property type="entry name" value="TETRATRICOPEPTIDE REPEAT PROTEIN 39B"/>
    <property type="match status" value="1"/>
</dbReference>
<protein>
    <recommendedName>
        <fullName evidence="4">Tetratricopeptide repeat protein 39B</fullName>
    </recommendedName>
</protein>
<name>A0A7M7PKC4_STRPU</name>
<dbReference type="EnsemblMetazoa" id="XM_030996204">
    <property type="protein sequence ID" value="XP_030852064"/>
    <property type="gene ID" value="LOC585926"/>
</dbReference>
<evidence type="ECO:0008006" key="4">
    <source>
        <dbReference type="Google" id="ProtNLM"/>
    </source>
</evidence>
<dbReference type="PANTHER" id="PTHR31859">
    <property type="entry name" value="TETRATRICOPEPTIDE REPEAT PROTEIN 39 FAMILY MEMBER"/>
    <property type="match status" value="1"/>
</dbReference>
<evidence type="ECO:0000313" key="3">
    <source>
        <dbReference type="Proteomes" id="UP000007110"/>
    </source>
</evidence>
<feature type="compositionally biased region" description="Polar residues" evidence="1">
    <location>
        <begin position="576"/>
        <end position="587"/>
    </location>
</feature>
<proteinExistence type="predicted"/>
<feature type="compositionally biased region" description="Low complexity" evidence="1">
    <location>
        <begin position="658"/>
        <end position="673"/>
    </location>
</feature>
<dbReference type="Gene3D" id="1.25.40.10">
    <property type="entry name" value="Tetratricopeptide repeat domain"/>
    <property type="match status" value="1"/>
</dbReference>
<dbReference type="InterPro" id="IPR019734">
    <property type="entry name" value="TPR_rpt"/>
</dbReference>
<dbReference type="AlphaFoldDB" id="A0A7M7PKC4"/>
<feature type="compositionally biased region" description="Low complexity" evidence="1">
    <location>
        <begin position="622"/>
        <end position="640"/>
    </location>
</feature>
<evidence type="ECO:0000313" key="2">
    <source>
        <dbReference type="EnsemblMetazoa" id="XP_030852064"/>
    </source>
</evidence>
<feature type="compositionally biased region" description="Polar residues" evidence="1">
    <location>
        <begin position="605"/>
        <end position="614"/>
    </location>
</feature>
<dbReference type="GeneID" id="585926"/>
<dbReference type="Pfam" id="PF10300">
    <property type="entry name" value="Iml2-TPR_39"/>
    <property type="match status" value="1"/>
</dbReference>
<accession>A0A7M7PKC4</accession>
<organism evidence="2 3">
    <name type="scientific">Strongylocentrotus purpuratus</name>
    <name type="common">Purple sea urchin</name>
    <dbReference type="NCBI Taxonomy" id="7668"/>
    <lineage>
        <taxon>Eukaryota</taxon>
        <taxon>Metazoa</taxon>
        <taxon>Echinodermata</taxon>
        <taxon>Eleutherozoa</taxon>
        <taxon>Echinozoa</taxon>
        <taxon>Echinoidea</taxon>
        <taxon>Euechinoidea</taxon>
        <taxon>Echinacea</taxon>
        <taxon>Camarodonta</taxon>
        <taxon>Echinidea</taxon>
        <taxon>Strongylocentrotidae</taxon>
        <taxon>Strongylocentrotus</taxon>
    </lineage>
</organism>
<dbReference type="Proteomes" id="UP000007110">
    <property type="component" value="Unassembled WGS sequence"/>
</dbReference>
<sequence length="673" mass="76376">MCMYLHQITIASHRRGSPCKQRVKEMDLATAIEETTVALNLFLNNRFSEARAIFEPWSHASVYHALGHGTISYLQAVMTFDPADIQEAIKWIKNSIEVANRFRKKTSVITSMSKMMWKTNYNTYTDEEVHAELCYAESLLERAILSFIQDDNLINFIKGGLKIRNGYHSYKSCVQMFENRTWPSARSKQQFESGVKFGSGTFNLCISMLPKRILKLLEFVGFSGNRIKGLTDLERASKLPCLRSPMCSMVIISYHSIGTYVFGTADGDIEFARQILEPCLRNYPKGVIFLFLAARIEEISGNMDEAIEKFQECIASQQEWRQFHHLCYWELMWCHAYKLDWPMAAQYAHKLCEESRWSKAIYHHQQASFLAMHLPRTEACIQNINDIYAKVPDLKQRIAGKSIPMEKFAVSKAKKQLVHGTEHSLVGLELIYIWNGFSILAKKKELLEPVLLLTEATLQELKKTKGEASRSSGCYWDDYSLAMLLKGITLRYLSRPSQAELCFQEVISNERDLHYDHYVVPYATLELGLLYLQYNRLQEAKTFLTQCRHHNKKYMLENRLHFKMHAALDNLKTKMAQSSEIPAQDSLNLEGEDEAGPGPEDGLESNLTTEVSQDSLDKDQDSPAGDGPVDGPVDGPIDGPESTEDGIVRTNGAEDQDLSSGPSSSSASQNALS</sequence>
<dbReference type="InterPro" id="IPR019412">
    <property type="entry name" value="IML2/TPR_39"/>
</dbReference>
<keyword evidence="3" id="KW-1185">Reference proteome</keyword>
<dbReference type="InterPro" id="IPR011990">
    <property type="entry name" value="TPR-like_helical_dom_sf"/>
</dbReference>
<evidence type="ECO:0000256" key="1">
    <source>
        <dbReference type="SAM" id="MobiDB-lite"/>
    </source>
</evidence>
<feature type="region of interest" description="Disordered" evidence="1">
    <location>
        <begin position="576"/>
        <end position="673"/>
    </location>
</feature>